<dbReference type="OrthoDB" id="3163890at2759"/>
<sequence length="92" mass="10160">MDACDMIRLDASPKLSTDTRSSYSHAQKMRAAMTYAFGRVHGLGSLTWHERDDGTMQGNPSISNQVSAYMLSLRRRKVHAGETATSARAITQ</sequence>
<evidence type="ECO:0000313" key="1">
    <source>
        <dbReference type="EMBL" id="KAF9490187.1"/>
    </source>
</evidence>
<proteinExistence type="predicted"/>
<name>A0A9P5ZMM6_PLEER</name>
<reference evidence="1" key="1">
    <citation type="submission" date="2020-11" db="EMBL/GenBank/DDBJ databases">
        <authorList>
            <consortium name="DOE Joint Genome Institute"/>
            <person name="Ahrendt S."/>
            <person name="Riley R."/>
            <person name="Andreopoulos W."/>
            <person name="Labutti K."/>
            <person name="Pangilinan J."/>
            <person name="Ruiz-Duenas F.J."/>
            <person name="Barrasa J.M."/>
            <person name="Sanchez-Garcia M."/>
            <person name="Camarero S."/>
            <person name="Miyauchi S."/>
            <person name="Serrano A."/>
            <person name="Linde D."/>
            <person name="Babiker R."/>
            <person name="Drula E."/>
            <person name="Ayuso-Fernandez I."/>
            <person name="Pacheco R."/>
            <person name="Padilla G."/>
            <person name="Ferreira P."/>
            <person name="Barriuso J."/>
            <person name="Kellner H."/>
            <person name="Castanera R."/>
            <person name="Alfaro M."/>
            <person name="Ramirez L."/>
            <person name="Pisabarro A.G."/>
            <person name="Kuo A."/>
            <person name="Tritt A."/>
            <person name="Lipzen A."/>
            <person name="He G."/>
            <person name="Yan M."/>
            <person name="Ng V."/>
            <person name="Cullen D."/>
            <person name="Martin F."/>
            <person name="Rosso M.-N."/>
            <person name="Henrissat B."/>
            <person name="Hibbett D."/>
            <person name="Martinez A.T."/>
            <person name="Grigoriev I.V."/>
        </authorList>
    </citation>
    <scope>NUCLEOTIDE SEQUENCE</scope>
    <source>
        <strain evidence="1">ATCC 90797</strain>
    </source>
</reference>
<feature type="non-terminal residue" evidence="1">
    <location>
        <position position="92"/>
    </location>
</feature>
<accession>A0A9P5ZMM6</accession>
<organism evidence="1 2">
    <name type="scientific">Pleurotus eryngii</name>
    <name type="common">Boletus of the steppes</name>
    <dbReference type="NCBI Taxonomy" id="5323"/>
    <lineage>
        <taxon>Eukaryota</taxon>
        <taxon>Fungi</taxon>
        <taxon>Dikarya</taxon>
        <taxon>Basidiomycota</taxon>
        <taxon>Agaricomycotina</taxon>
        <taxon>Agaricomycetes</taxon>
        <taxon>Agaricomycetidae</taxon>
        <taxon>Agaricales</taxon>
        <taxon>Pleurotineae</taxon>
        <taxon>Pleurotaceae</taxon>
        <taxon>Pleurotus</taxon>
    </lineage>
</organism>
<gene>
    <name evidence="1" type="ORF">BDN71DRAFT_204353</name>
</gene>
<dbReference type="AlphaFoldDB" id="A0A9P5ZMM6"/>
<dbReference type="Proteomes" id="UP000807025">
    <property type="component" value="Unassembled WGS sequence"/>
</dbReference>
<dbReference type="EMBL" id="MU154647">
    <property type="protein sequence ID" value="KAF9490187.1"/>
    <property type="molecule type" value="Genomic_DNA"/>
</dbReference>
<keyword evidence="2" id="KW-1185">Reference proteome</keyword>
<evidence type="ECO:0000313" key="2">
    <source>
        <dbReference type="Proteomes" id="UP000807025"/>
    </source>
</evidence>
<protein>
    <submittedName>
        <fullName evidence="1">Uncharacterized protein</fullName>
    </submittedName>
</protein>
<comment type="caution">
    <text evidence="1">The sequence shown here is derived from an EMBL/GenBank/DDBJ whole genome shotgun (WGS) entry which is preliminary data.</text>
</comment>